<evidence type="ECO:0000313" key="3">
    <source>
        <dbReference type="EnsemblMetazoa" id="ASIC012271-PA"/>
    </source>
</evidence>
<organism evidence="2">
    <name type="scientific">Anopheles sinensis</name>
    <name type="common">Mosquito</name>
    <dbReference type="NCBI Taxonomy" id="74873"/>
    <lineage>
        <taxon>Eukaryota</taxon>
        <taxon>Metazoa</taxon>
        <taxon>Ecdysozoa</taxon>
        <taxon>Arthropoda</taxon>
        <taxon>Hexapoda</taxon>
        <taxon>Insecta</taxon>
        <taxon>Pterygota</taxon>
        <taxon>Neoptera</taxon>
        <taxon>Endopterygota</taxon>
        <taxon>Diptera</taxon>
        <taxon>Nematocera</taxon>
        <taxon>Culicoidea</taxon>
        <taxon>Culicidae</taxon>
        <taxon>Anophelinae</taxon>
        <taxon>Anopheles</taxon>
    </lineage>
</organism>
<evidence type="ECO:0000256" key="1">
    <source>
        <dbReference type="SAM" id="MobiDB-lite"/>
    </source>
</evidence>
<feature type="region of interest" description="Disordered" evidence="1">
    <location>
        <begin position="128"/>
        <end position="168"/>
    </location>
</feature>
<protein>
    <submittedName>
        <fullName evidence="2 3">Uncharacterized protein</fullName>
    </submittedName>
</protein>
<evidence type="ECO:0000313" key="2">
    <source>
        <dbReference type="EMBL" id="KFB44334.1"/>
    </source>
</evidence>
<sequence>MRCCSRDVSVSAASVSASTHVIPPRTGPDGTHSIRGLLRSAERKSGRCRFGTTGARRKGKEVSPSSRVEMIDSKARRDKCDTLEAQLPRFGGPSQPEVVRGKGCWECHTEQFTVHQRSPIIALAMCNSPSGKDQAAANQKVGTKMSRSPDLANWAGKPSRGSNRPPIG</sequence>
<dbReference type="AlphaFoldDB" id="A0A084W290"/>
<reference evidence="2 4" key="1">
    <citation type="journal article" date="2014" name="BMC Genomics">
        <title>Genome sequence of Anopheles sinensis provides insight into genetics basis of mosquito competence for malaria parasites.</title>
        <authorList>
            <person name="Zhou D."/>
            <person name="Zhang D."/>
            <person name="Ding G."/>
            <person name="Shi L."/>
            <person name="Hou Q."/>
            <person name="Ye Y."/>
            <person name="Xu Y."/>
            <person name="Zhou H."/>
            <person name="Xiong C."/>
            <person name="Li S."/>
            <person name="Yu J."/>
            <person name="Hong S."/>
            <person name="Yu X."/>
            <person name="Zou P."/>
            <person name="Chen C."/>
            <person name="Chang X."/>
            <person name="Wang W."/>
            <person name="Lv Y."/>
            <person name="Sun Y."/>
            <person name="Ma L."/>
            <person name="Shen B."/>
            <person name="Zhu C."/>
        </authorList>
    </citation>
    <scope>NUCLEOTIDE SEQUENCE [LARGE SCALE GENOMIC DNA]</scope>
</reference>
<reference evidence="3" key="2">
    <citation type="submission" date="2020-05" db="UniProtKB">
        <authorList>
            <consortium name="EnsemblMetazoa"/>
        </authorList>
    </citation>
    <scope>IDENTIFICATION</scope>
</reference>
<name>A0A084W290_ANOSI</name>
<keyword evidence="4" id="KW-1185">Reference proteome</keyword>
<dbReference type="EMBL" id="KE525275">
    <property type="protein sequence ID" value="KFB44334.1"/>
    <property type="molecule type" value="Genomic_DNA"/>
</dbReference>
<dbReference type="EnsemblMetazoa" id="ASIC012271-RA">
    <property type="protein sequence ID" value="ASIC012271-PA"/>
    <property type="gene ID" value="ASIC012271"/>
</dbReference>
<dbReference type="EMBL" id="ATLV01019547">
    <property type="status" value="NOT_ANNOTATED_CDS"/>
    <property type="molecule type" value="Genomic_DNA"/>
</dbReference>
<accession>A0A084W290</accession>
<dbReference type="VEuPathDB" id="VectorBase:ASIC012271"/>
<feature type="compositionally biased region" description="Polar residues" evidence="1">
    <location>
        <begin position="128"/>
        <end position="141"/>
    </location>
</feature>
<evidence type="ECO:0000313" key="4">
    <source>
        <dbReference type="Proteomes" id="UP000030765"/>
    </source>
</evidence>
<gene>
    <name evidence="2" type="ORF">ZHAS_00012271</name>
</gene>
<dbReference type="Proteomes" id="UP000030765">
    <property type="component" value="Unassembled WGS sequence"/>
</dbReference>
<proteinExistence type="predicted"/>